<gene>
    <name evidence="2" type="ORF">MAPG_11762</name>
</gene>
<protein>
    <recommendedName>
        <fullName evidence="3">Secreted protein</fullName>
    </recommendedName>
</protein>
<evidence type="ECO:0000313" key="2">
    <source>
        <dbReference type="EMBL" id="KLU92799.1"/>
    </source>
</evidence>
<reference evidence="2" key="2">
    <citation type="submission" date="2011-03" db="EMBL/GenBank/DDBJ databases">
        <title>Annotation of Magnaporthe poae ATCC 64411.</title>
        <authorList>
            <person name="Ma L.-J."/>
            <person name="Dead R."/>
            <person name="Young S.K."/>
            <person name="Zeng Q."/>
            <person name="Gargeya S."/>
            <person name="Fitzgerald M."/>
            <person name="Haas B."/>
            <person name="Abouelleil A."/>
            <person name="Alvarado L."/>
            <person name="Arachchi H.M."/>
            <person name="Berlin A."/>
            <person name="Brown A."/>
            <person name="Chapman S.B."/>
            <person name="Chen Z."/>
            <person name="Dunbar C."/>
            <person name="Freedman E."/>
            <person name="Gearin G."/>
            <person name="Gellesch M."/>
            <person name="Goldberg J."/>
            <person name="Griggs A."/>
            <person name="Gujja S."/>
            <person name="Heiman D."/>
            <person name="Howarth C."/>
            <person name="Larson L."/>
            <person name="Lui A."/>
            <person name="MacDonald P.J.P."/>
            <person name="Mehta T."/>
            <person name="Montmayeur A."/>
            <person name="Murphy C."/>
            <person name="Neiman D."/>
            <person name="Pearson M."/>
            <person name="Priest M."/>
            <person name="Roberts A."/>
            <person name="Saif S."/>
            <person name="Shea T."/>
            <person name="Shenoy N."/>
            <person name="Sisk P."/>
            <person name="Stolte C."/>
            <person name="Sykes S."/>
            <person name="Yandava C."/>
            <person name="Wortman J."/>
            <person name="Nusbaum C."/>
            <person name="Birren B."/>
        </authorList>
    </citation>
    <scope>NUCLEOTIDE SEQUENCE</scope>
    <source>
        <strain evidence="2">ATCC 64411</strain>
    </source>
</reference>
<dbReference type="AlphaFoldDB" id="A0A0H2UFK8"/>
<feature type="signal peptide" evidence="1">
    <location>
        <begin position="1"/>
        <end position="17"/>
    </location>
</feature>
<accession>A0A0H2UFK8</accession>
<dbReference type="EMBL" id="GL876992">
    <property type="protein sequence ID" value="KLU92799.1"/>
    <property type="molecule type" value="Genomic_DNA"/>
</dbReference>
<evidence type="ECO:0008006" key="3">
    <source>
        <dbReference type="Google" id="ProtNLM"/>
    </source>
</evidence>
<feature type="chain" id="PRO_5005202498" description="Secreted protein" evidence="1">
    <location>
        <begin position="18"/>
        <end position="236"/>
    </location>
</feature>
<reference evidence="2" key="1">
    <citation type="submission" date="2010-05" db="EMBL/GenBank/DDBJ databases">
        <title>The Genome Sequence of Magnaporthe poae strain ATCC 64411.</title>
        <authorList>
            <consortium name="The Broad Institute Genome Sequencing Platform"/>
            <consortium name="Broad Institute Genome Sequencing Center for Infectious Disease"/>
            <person name="Ma L.-J."/>
            <person name="Dead R."/>
            <person name="Young S."/>
            <person name="Zeng Q."/>
            <person name="Koehrsen M."/>
            <person name="Alvarado L."/>
            <person name="Berlin A."/>
            <person name="Chapman S.B."/>
            <person name="Chen Z."/>
            <person name="Freedman E."/>
            <person name="Gellesch M."/>
            <person name="Goldberg J."/>
            <person name="Griggs A."/>
            <person name="Gujja S."/>
            <person name="Heilman E.R."/>
            <person name="Heiman D."/>
            <person name="Hepburn T."/>
            <person name="Howarth C."/>
            <person name="Jen D."/>
            <person name="Larson L."/>
            <person name="Mehta T."/>
            <person name="Neiman D."/>
            <person name="Pearson M."/>
            <person name="Roberts A."/>
            <person name="Saif S."/>
            <person name="Shea T."/>
            <person name="Shenoy N."/>
            <person name="Sisk P."/>
            <person name="Stolte C."/>
            <person name="Sykes S."/>
            <person name="Walk T."/>
            <person name="White J."/>
            <person name="Yandava C."/>
            <person name="Haas B."/>
            <person name="Nusbaum C."/>
            <person name="Birren B."/>
        </authorList>
    </citation>
    <scope>NUCLEOTIDE SEQUENCE</scope>
    <source>
        <strain evidence="2">ATCC 64411</strain>
    </source>
</reference>
<organism evidence="2">
    <name type="scientific">Magnaporthiopsis poae (strain ATCC 64411 / 73-15)</name>
    <name type="common">Kentucky bluegrass fungus</name>
    <name type="synonym">Magnaporthe poae</name>
    <dbReference type="NCBI Taxonomy" id="644358"/>
    <lineage>
        <taxon>Eukaryota</taxon>
        <taxon>Fungi</taxon>
        <taxon>Dikarya</taxon>
        <taxon>Ascomycota</taxon>
        <taxon>Pezizomycotina</taxon>
        <taxon>Sordariomycetes</taxon>
        <taxon>Sordariomycetidae</taxon>
        <taxon>Magnaporthales</taxon>
        <taxon>Magnaporthaceae</taxon>
        <taxon>Magnaporthiopsis</taxon>
    </lineage>
</organism>
<keyword evidence="1" id="KW-0732">Signal</keyword>
<evidence type="ECO:0000256" key="1">
    <source>
        <dbReference type="SAM" id="SignalP"/>
    </source>
</evidence>
<name>A0A0H2UFK8_MAGP6</name>
<dbReference type="VEuPathDB" id="FungiDB:MAPG_11762"/>
<proteinExistence type="predicted"/>
<sequence length="236" mass="26482">MSSLLLVSLFRHRFCLARRVCVRPEPGSPRVSERDLSLTPQRFSPYAILLGGPNSSIRDDVACWSISGTRPWPWRWRVGDILTGPKGAFVRRVKVCSSATATQTRIQTYPARCRSCYLYSICCAVSDVVSRFLSCDSSRLLVNVPGCRSGHMCVAVAAWLHRQAKGSSGFGADGRDRGSLHTCLGPISFRWNELVILLSRWHAIFSHCHFEDREWPDWTEVNTGKRKPPLGCDARS</sequence>
<feature type="non-terminal residue" evidence="2">
    <location>
        <position position="236"/>
    </location>
</feature>